<organism evidence="2 3">
    <name type="scientific">Vitis vinifera</name>
    <name type="common">Grape</name>
    <dbReference type="NCBI Taxonomy" id="29760"/>
    <lineage>
        <taxon>Eukaryota</taxon>
        <taxon>Viridiplantae</taxon>
        <taxon>Streptophyta</taxon>
        <taxon>Embryophyta</taxon>
        <taxon>Tracheophyta</taxon>
        <taxon>Spermatophyta</taxon>
        <taxon>Magnoliopsida</taxon>
        <taxon>eudicotyledons</taxon>
        <taxon>Gunneridae</taxon>
        <taxon>Pentapetalae</taxon>
        <taxon>rosids</taxon>
        <taxon>Vitales</taxon>
        <taxon>Vitaceae</taxon>
        <taxon>Viteae</taxon>
        <taxon>Vitis</taxon>
    </lineage>
</organism>
<dbReference type="AlphaFoldDB" id="A0A438DJ65"/>
<dbReference type="Proteomes" id="UP000288805">
    <property type="component" value="Unassembled WGS sequence"/>
</dbReference>
<feature type="region of interest" description="Disordered" evidence="1">
    <location>
        <begin position="58"/>
        <end position="91"/>
    </location>
</feature>
<name>A0A438DJ65_VITVI</name>
<comment type="caution">
    <text evidence="2">The sequence shown here is derived from an EMBL/GenBank/DDBJ whole genome shotgun (WGS) entry which is preliminary data.</text>
</comment>
<evidence type="ECO:0000313" key="2">
    <source>
        <dbReference type="EMBL" id="RVW35396.1"/>
    </source>
</evidence>
<gene>
    <name evidence="2" type="ORF">CK203_077031</name>
</gene>
<evidence type="ECO:0000256" key="1">
    <source>
        <dbReference type="SAM" id="MobiDB-lite"/>
    </source>
</evidence>
<dbReference type="EMBL" id="QGNW01001606">
    <property type="protein sequence ID" value="RVW35396.1"/>
    <property type="molecule type" value="Genomic_DNA"/>
</dbReference>
<reference evidence="2 3" key="1">
    <citation type="journal article" date="2018" name="PLoS Genet.">
        <title>Population sequencing reveals clonal diversity and ancestral inbreeding in the grapevine cultivar Chardonnay.</title>
        <authorList>
            <person name="Roach M.J."/>
            <person name="Johnson D.L."/>
            <person name="Bohlmann J."/>
            <person name="van Vuuren H.J."/>
            <person name="Jones S.J."/>
            <person name="Pretorius I.S."/>
            <person name="Schmidt S.A."/>
            <person name="Borneman A.R."/>
        </authorList>
    </citation>
    <scope>NUCLEOTIDE SEQUENCE [LARGE SCALE GENOMIC DNA]</scope>
    <source>
        <strain evidence="3">cv. Chardonnay</strain>
        <tissue evidence="2">Leaf</tissue>
    </source>
</reference>
<evidence type="ECO:0000313" key="3">
    <source>
        <dbReference type="Proteomes" id="UP000288805"/>
    </source>
</evidence>
<accession>A0A438DJ65</accession>
<proteinExistence type="predicted"/>
<sequence length="91" mass="9380">MLGAQRIAPVNSGVVWRAPAQLESNGRARRSWVPGHRSPVAGARPIRAVISSEDKTVEGGAKAVESKDGNVLSSSSSSSSAKGVDVRAVIT</sequence>
<protein>
    <submittedName>
        <fullName evidence="2">Uncharacterized protein</fullName>
    </submittedName>
</protein>